<evidence type="ECO:0000313" key="3">
    <source>
        <dbReference type="Proteomes" id="UP000091956"/>
    </source>
</evidence>
<feature type="signal peptide" evidence="1">
    <location>
        <begin position="1"/>
        <end position="20"/>
    </location>
</feature>
<evidence type="ECO:0000256" key="1">
    <source>
        <dbReference type="SAM" id="SignalP"/>
    </source>
</evidence>
<evidence type="ECO:0008006" key="4">
    <source>
        <dbReference type="Google" id="ProtNLM"/>
    </source>
</evidence>
<dbReference type="GeneID" id="28841341"/>
<sequence length="248" mass="26799">MHFSSILSLSVALITPLISAYPISGDSVNCRSGPATSYKVIKTYAKGHDVKVTCQTVGETVKGDNLWDKTADGCYVADYYVKTGTTGRVVNTECKTGGTGDSSMNGKITRKEIIARGKYWIDRHVSYSMKGYYPDPKGTSYRTDCSGFVAMALHASAPGYSTVELPRIGTQIAWKDLQPGDFVGTLGPGTGGSGGHVTLFLSWTDSTKKAYNTLECRGTAYGCVAYKRNVGWKDGSFTAKPYKYIHVV</sequence>
<keyword evidence="1" id="KW-0732">Signal</keyword>
<protein>
    <recommendedName>
        <fullName evidence="4">NlpC/P60 domain-containing protein</fullName>
    </recommendedName>
</protein>
<keyword evidence="3" id="KW-1185">Reference proteome</keyword>
<reference evidence="3" key="2">
    <citation type="journal article" date="2018" name="Nat. Commun.">
        <title>Extreme sensitivity to ultraviolet light in the fungal pathogen causing white-nose syndrome of bats.</title>
        <authorList>
            <person name="Palmer J.M."/>
            <person name="Drees K.P."/>
            <person name="Foster J.T."/>
            <person name="Lindner D.L."/>
        </authorList>
    </citation>
    <scope>NUCLEOTIDE SEQUENCE [LARGE SCALE GENOMIC DNA]</scope>
    <source>
        <strain evidence="3">UAMH 10579</strain>
    </source>
</reference>
<feature type="chain" id="PRO_5008608524" description="NlpC/P60 domain-containing protein" evidence="1">
    <location>
        <begin position="21"/>
        <end position="248"/>
    </location>
</feature>
<dbReference type="OrthoDB" id="5358886at2759"/>
<dbReference type="SUPFAM" id="SSF54001">
    <property type="entry name" value="Cysteine proteinases"/>
    <property type="match status" value="1"/>
</dbReference>
<evidence type="ECO:0000313" key="2">
    <source>
        <dbReference type="EMBL" id="OBT94550.1"/>
    </source>
</evidence>
<dbReference type="Gene3D" id="3.90.1720.10">
    <property type="entry name" value="endopeptidase domain like (from Nostoc punctiforme)"/>
    <property type="match status" value="1"/>
</dbReference>
<dbReference type="InterPro" id="IPR038765">
    <property type="entry name" value="Papain-like_cys_pep_sf"/>
</dbReference>
<name>A0A1B8GFD9_9PEZI</name>
<organism evidence="2 3">
    <name type="scientific">Pseudogymnoascus verrucosus</name>
    <dbReference type="NCBI Taxonomy" id="342668"/>
    <lineage>
        <taxon>Eukaryota</taxon>
        <taxon>Fungi</taxon>
        <taxon>Dikarya</taxon>
        <taxon>Ascomycota</taxon>
        <taxon>Pezizomycotina</taxon>
        <taxon>Leotiomycetes</taxon>
        <taxon>Thelebolales</taxon>
        <taxon>Thelebolaceae</taxon>
        <taxon>Pseudogymnoascus</taxon>
    </lineage>
</organism>
<dbReference type="AlphaFoldDB" id="A0A1B8GFD9"/>
<dbReference type="STRING" id="342668.A0A1B8GFD9"/>
<reference evidence="2 3" key="1">
    <citation type="submission" date="2016-03" db="EMBL/GenBank/DDBJ databases">
        <title>Comparative genomics of Pseudogymnoascus destructans, the fungus causing white-nose syndrome of bats.</title>
        <authorList>
            <person name="Palmer J.M."/>
            <person name="Drees K.P."/>
            <person name="Foster J.T."/>
            <person name="Lindner D.L."/>
        </authorList>
    </citation>
    <scope>NUCLEOTIDE SEQUENCE [LARGE SCALE GENOMIC DNA]</scope>
    <source>
        <strain evidence="2 3">UAMH 10579</strain>
    </source>
</reference>
<dbReference type="Proteomes" id="UP000091956">
    <property type="component" value="Unassembled WGS sequence"/>
</dbReference>
<dbReference type="RefSeq" id="XP_018128283.1">
    <property type="nucleotide sequence ID" value="XM_018277384.2"/>
</dbReference>
<dbReference type="Gene3D" id="2.30.30.40">
    <property type="entry name" value="SH3 Domains"/>
    <property type="match status" value="1"/>
</dbReference>
<proteinExistence type="predicted"/>
<dbReference type="EMBL" id="KV460242">
    <property type="protein sequence ID" value="OBT94550.1"/>
    <property type="molecule type" value="Genomic_DNA"/>
</dbReference>
<accession>A0A1B8GFD9</accession>
<gene>
    <name evidence="2" type="ORF">VE01_07955</name>
</gene>